<accession>A0A934JWX5</accession>
<dbReference type="GO" id="GO:0003677">
    <property type="term" value="F:DNA binding"/>
    <property type="evidence" value="ECO:0007669"/>
    <property type="project" value="InterPro"/>
</dbReference>
<dbReference type="RefSeq" id="WP_199470109.1">
    <property type="nucleotide sequence ID" value="NZ_JAEMNX010000029.1"/>
</dbReference>
<dbReference type="GO" id="GO:0004803">
    <property type="term" value="F:transposase activity"/>
    <property type="evidence" value="ECO:0007669"/>
    <property type="project" value="InterPro"/>
</dbReference>
<sequence length="183" mass="20682">FKQHVSLLLDPAESRLTSRMKLQLAEAKEEFDSLSRRSLSIEKELKNYVQDNPLCQHLMTLPGIGVLNATALFSSIGNGSQFGKPRDLSVWLGVTPKQYASGEKSFNGGITKRGNRYLRKQLIHGARTLLHRTKGKTDKLSVWIQQIVERRGKNKAVVAIANRLARLAWILLQRNEDYRATTV</sequence>
<evidence type="ECO:0000313" key="4">
    <source>
        <dbReference type="Proteomes" id="UP000628710"/>
    </source>
</evidence>
<dbReference type="InterPro" id="IPR047650">
    <property type="entry name" value="Transpos_IS110"/>
</dbReference>
<name>A0A934JWX5_9GAMM</name>
<protein>
    <submittedName>
        <fullName evidence="3">IS110 family transposase</fullName>
    </submittedName>
</protein>
<dbReference type="Pfam" id="PF02371">
    <property type="entry name" value="Transposase_20"/>
    <property type="match status" value="1"/>
</dbReference>
<keyword evidence="4" id="KW-1185">Reference proteome</keyword>
<dbReference type="Proteomes" id="UP000628710">
    <property type="component" value="Unassembled WGS sequence"/>
</dbReference>
<dbReference type="GO" id="GO:0006313">
    <property type="term" value="P:DNA transposition"/>
    <property type="evidence" value="ECO:0007669"/>
    <property type="project" value="InterPro"/>
</dbReference>
<organism evidence="3 4">
    <name type="scientific">Marinomonas transparens</name>
    <dbReference type="NCBI Taxonomy" id="2795388"/>
    <lineage>
        <taxon>Bacteria</taxon>
        <taxon>Pseudomonadati</taxon>
        <taxon>Pseudomonadota</taxon>
        <taxon>Gammaproteobacteria</taxon>
        <taxon>Oceanospirillales</taxon>
        <taxon>Oceanospirillaceae</taxon>
        <taxon>Marinomonas</taxon>
    </lineage>
</organism>
<evidence type="ECO:0000256" key="1">
    <source>
        <dbReference type="SAM" id="Coils"/>
    </source>
</evidence>
<keyword evidence="1" id="KW-0175">Coiled coil</keyword>
<comment type="caution">
    <text evidence="3">The sequence shown here is derived from an EMBL/GenBank/DDBJ whole genome shotgun (WGS) entry which is preliminary data.</text>
</comment>
<dbReference type="PANTHER" id="PTHR33055:SF3">
    <property type="entry name" value="PUTATIVE TRANSPOSASE FOR IS117-RELATED"/>
    <property type="match status" value="1"/>
</dbReference>
<gene>
    <name evidence="3" type="ORF">I8J31_18735</name>
</gene>
<feature type="non-terminal residue" evidence="3">
    <location>
        <position position="1"/>
    </location>
</feature>
<dbReference type="InterPro" id="IPR003346">
    <property type="entry name" value="Transposase_20"/>
</dbReference>
<feature type="coiled-coil region" evidence="1">
    <location>
        <begin position="17"/>
        <end position="44"/>
    </location>
</feature>
<dbReference type="NCBIfam" id="NF033542">
    <property type="entry name" value="transpos_IS110"/>
    <property type="match status" value="1"/>
</dbReference>
<dbReference type="PANTHER" id="PTHR33055">
    <property type="entry name" value="TRANSPOSASE FOR INSERTION SEQUENCE ELEMENT IS1111A"/>
    <property type="match status" value="1"/>
</dbReference>
<dbReference type="AlphaFoldDB" id="A0A934JWX5"/>
<dbReference type="EMBL" id="JAEMNX010000029">
    <property type="protein sequence ID" value="MBJ7539717.1"/>
    <property type="molecule type" value="Genomic_DNA"/>
</dbReference>
<feature type="domain" description="Transposase IS116/IS110/IS902 C-terminal" evidence="2">
    <location>
        <begin position="55"/>
        <end position="135"/>
    </location>
</feature>
<evidence type="ECO:0000259" key="2">
    <source>
        <dbReference type="Pfam" id="PF02371"/>
    </source>
</evidence>
<reference evidence="3" key="1">
    <citation type="submission" date="2020-12" db="EMBL/GenBank/DDBJ databases">
        <title>Marinomonas arctica sp. nov., a psychrotolerant bacterium isolated from the Arctic.</title>
        <authorList>
            <person name="Zhang Y."/>
        </authorList>
    </citation>
    <scope>NUCLEOTIDE SEQUENCE</scope>
    <source>
        <strain evidence="3">C1424</strain>
    </source>
</reference>
<proteinExistence type="predicted"/>
<evidence type="ECO:0000313" key="3">
    <source>
        <dbReference type="EMBL" id="MBJ7539717.1"/>
    </source>
</evidence>